<dbReference type="InterPro" id="IPR011067">
    <property type="entry name" value="Plasmid_toxin/cell-grow_inhib"/>
</dbReference>
<dbReference type="RefSeq" id="WP_257316586.1">
    <property type="nucleotide sequence ID" value="NZ_JANFDG010000021.1"/>
</dbReference>
<dbReference type="Proteomes" id="UP001595377">
    <property type="component" value="Unassembled WGS sequence"/>
</dbReference>
<evidence type="ECO:0000313" key="1">
    <source>
        <dbReference type="EMBL" id="MFC3076271.1"/>
    </source>
</evidence>
<proteinExistence type="predicted"/>
<dbReference type="SUPFAM" id="SSF50118">
    <property type="entry name" value="Cell growth inhibitor/plasmid maintenance toxic component"/>
    <property type="match status" value="1"/>
</dbReference>
<keyword evidence="2" id="KW-1185">Reference proteome</keyword>
<comment type="caution">
    <text evidence="1">The sequence shown here is derived from an EMBL/GenBank/DDBJ whole genome shotgun (WGS) entry which is preliminary data.</text>
</comment>
<evidence type="ECO:0000313" key="2">
    <source>
        <dbReference type="Proteomes" id="UP001595377"/>
    </source>
</evidence>
<protein>
    <submittedName>
        <fullName evidence="1">Type II toxin-antitoxin system PemK/MazF family toxin</fullName>
    </submittedName>
</protein>
<dbReference type="Pfam" id="PF02452">
    <property type="entry name" value="PemK_toxin"/>
    <property type="match status" value="1"/>
</dbReference>
<reference evidence="2" key="1">
    <citation type="journal article" date="2019" name="Int. J. Syst. Evol. Microbiol.">
        <title>The Global Catalogue of Microorganisms (GCM) 10K type strain sequencing project: providing services to taxonomists for standard genome sequencing and annotation.</title>
        <authorList>
            <consortium name="The Broad Institute Genomics Platform"/>
            <consortium name="The Broad Institute Genome Sequencing Center for Infectious Disease"/>
            <person name="Wu L."/>
            <person name="Ma J."/>
        </authorList>
    </citation>
    <scope>NUCLEOTIDE SEQUENCE [LARGE SCALE GENOMIC DNA]</scope>
    <source>
        <strain evidence="2">KCTC 52677</strain>
    </source>
</reference>
<sequence>MKRRSVICERYETIVVPFPFADIPVLKRRPAVVVSGPAFNERNGSSVVAMITTAKASAWPSDVALTDLASANLPKSCVVRWRLASIPNTLILRKLGSLGPLDRLACEREFANMLV</sequence>
<dbReference type="Gene3D" id="2.30.30.110">
    <property type="match status" value="1"/>
</dbReference>
<dbReference type="EMBL" id="JBHRSP010000053">
    <property type="protein sequence ID" value="MFC3076271.1"/>
    <property type="molecule type" value="Genomic_DNA"/>
</dbReference>
<accession>A0ABV7DMR5</accession>
<dbReference type="InterPro" id="IPR003477">
    <property type="entry name" value="PemK-like"/>
</dbReference>
<organism evidence="1 2">
    <name type="scientific">Shinella pollutisoli</name>
    <dbReference type="NCBI Taxonomy" id="2250594"/>
    <lineage>
        <taxon>Bacteria</taxon>
        <taxon>Pseudomonadati</taxon>
        <taxon>Pseudomonadota</taxon>
        <taxon>Alphaproteobacteria</taxon>
        <taxon>Hyphomicrobiales</taxon>
        <taxon>Rhizobiaceae</taxon>
        <taxon>Shinella</taxon>
    </lineage>
</organism>
<name>A0ABV7DMR5_9HYPH</name>
<gene>
    <name evidence="1" type="ORF">ACFOHH_24375</name>
</gene>